<keyword evidence="2" id="KW-1185">Reference proteome</keyword>
<accession>A0A392QKB9</accession>
<name>A0A392QKB9_9FABA</name>
<comment type="caution">
    <text evidence="1">The sequence shown here is derived from an EMBL/GenBank/DDBJ whole genome shotgun (WGS) entry which is preliminary data.</text>
</comment>
<evidence type="ECO:0000313" key="2">
    <source>
        <dbReference type="Proteomes" id="UP000265520"/>
    </source>
</evidence>
<sequence length="180" mass="21034">MLAKFWWGTDERQRKVHWLSWKNLGKNKSTGGMGFRGFEEFNQALLGKQCWRIIQNQDSLIAKVFKSRYFPRSNFMEAQIGYQPSYAWRSIFSAKRVIELGSRWTIGKGQQVRIWKDSWLPNNAGFKVCSPINVLEADACVSQLIDSNTRSWNRNLISQIFSPFEAQQILNIPLSWRLPN</sequence>
<protein>
    <submittedName>
        <fullName evidence="1">Reverse transcriptase-like protein</fullName>
    </submittedName>
</protein>
<proteinExistence type="predicted"/>
<organism evidence="1 2">
    <name type="scientific">Trifolium medium</name>
    <dbReference type="NCBI Taxonomy" id="97028"/>
    <lineage>
        <taxon>Eukaryota</taxon>
        <taxon>Viridiplantae</taxon>
        <taxon>Streptophyta</taxon>
        <taxon>Embryophyta</taxon>
        <taxon>Tracheophyta</taxon>
        <taxon>Spermatophyta</taxon>
        <taxon>Magnoliopsida</taxon>
        <taxon>eudicotyledons</taxon>
        <taxon>Gunneridae</taxon>
        <taxon>Pentapetalae</taxon>
        <taxon>rosids</taxon>
        <taxon>fabids</taxon>
        <taxon>Fabales</taxon>
        <taxon>Fabaceae</taxon>
        <taxon>Papilionoideae</taxon>
        <taxon>50 kb inversion clade</taxon>
        <taxon>NPAAA clade</taxon>
        <taxon>Hologalegina</taxon>
        <taxon>IRL clade</taxon>
        <taxon>Trifolieae</taxon>
        <taxon>Trifolium</taxon>
    </lineage>
</organism>
<evidence type="ECO:0000313" key="1">
    <source>
        <dbReference type="EMBL" id="MCI24389.1"/>
    </source>
</evidence>
<keyword evidence="1" id="KW-0548">Nucleotidyltransferase</keyword>
<dbReference type="GO" id="GO:0003964">
    <property type="term" value="F:RNA-directed DNA polymerase activity"/>
    <property type="evidence" value="ECO:0007669"/>
    <property type="project" value="UniProtKB-KW"/>
</dbReference>
<reference evidence="1 2" key="1">
    <citation type="journal article" date="2018" name="Front. Plant Sci.">
        <title>Red Clover (Trifolium pratense) and Zigzag Clover (T. medium) - A Picture of Genomic Similarities and Differences.</title>
        <authorList>
            <person name="Dluhosova J."/>
            <person name="Istvanek J."/>
            <person name="Nedelnik J."/>
            <person name="Repkova J."/>
        </authorList>
    </citation>
    <scope>NUCLEOTIDE SEQUENCE [LARGE SCALE GENOMIC DNA]</scope>
    <source>
        <strain evidence="2">cv. 10/8</strain>
        <tissue evidence="1">Leaf</tissue>
    </source>
</reference>
<keyword evidence="1" id="KW-0695">RNA-directed DNA polymerase</keyword>
<dbReference type="AlphaFoldDB" id="A0A392QKB9"/>
<dbReference type="PANTHER" id="PTHR33116">
    <property type="entry name" value="REVERSE TRANSCRIPTASE ZINC-BINDING DOMAIN-CONTAINING PROTEIN-RELATED-RELATED"/>
    <property type="match status" value="1"/>
</dbReference>
<dbReference type="EMBL" id="LXQA010141155">
    <property type="protein sequence ID" value="MCI24389.1"/>
    <property type="molecule type" value="Genomic_DNA"/>
</dbReference>
<dbReference type="Proteomes" id="UP000265520">
    <property type="component" value="Unassembled WGS sequence"/>
</dbReference>
<keyword evidence="1" id="KW-0808">Transferase</keyword>
<feature type="non-terminal residue" evidence="1">
    <location>
        <position position="180"/>
    </location>
</feature>
<dbReference type="PANTHER" id="PTHR33116:SF86">
    <property type="entry name" value="REVERSE TRANSCRIPTASE DOMAIN-CONTAINING PROTEIN"/>
    <property type="match status" value="1"/>
</dbReference>